<organism evidence="1 2">
    <name type="scientific">Methanosarcina mazei Tuc01</name>
    <dbReference type="NCBI Taxonomy" id="1236903"/>
    <lineage>
        <taxon>Archaea</taxon>
        <taxon>Methanobacteriati</taxon>
        <taxon>Methanobacteriota</taxon>
        <taxon>Stenosarchaea group</taxon>
        <taxon>Methanomicrobia</taxon>
        <taxon>Methanosarcinales</taxon>
        <taxon>Methanosarcinaceae</taxon>
        <taxon>Methanosarcina</taxon>
    </lineage>
</organism>
<accession>M1Q417</accession>
<name>M1Q417_METMZ</name>
<dbReference type="AlphaFoldDB" id="M1Q417"/>
<gene>
    <name evidence="1" type="ORF">MmTuc01_1670</name>
</gene>
<proteinExistence type="predicted"/>
<dbReference type="Proteomes" id="UP000011718">
    <property type="component" value="Chromosome"/>
</dbReference>
<dbReference type="HOGENOM" id="CLU_3163139_0_0_2"/>
<sequence>MNAILLYLHKNLRLLVTIISLGDNKNGKAIKRTEKDTEDKKKISGKI</sequence>
<reference evidence="1 2" key="1">
    <citation type="journal article" date="2013" name="Genome Announc.">
        <title>Complete Genome of a Methanosarcina mazei Strain Isolated from Sediment Samples from an Amazonian Flooded Area.</title>
        <authorList>
            <person name="Assis das Gracas D."/>
            <person name="Thiago Juca Ramos R."/>
            <person name="Vieira Araujo A.C."/>
            <person name="Zahlouth R."/>
            <person name="Ribeiro Carneiro A."/>
            <person name="Souza Lopes T."/>
            <person name="Azevedo Barauna R."/>
            <person name="Azevedo V."/>
            <person name="Cruz Schneider M.P."/>
            <person name="Pellizari V.H."/>
            <person name="Silva A."/>
        </authorList>
    </citation>
    <scope>NUCLEOTIDE SEQUENCE [LARGE SCALE GENOMIC DNA]</scope>
    <source>
        <strain evidence="1 2">Tuc01</strain>
    </source>
</reference>
<protein>
    <submittedName>
        <fullName evidence="1">Uncharacterized protein</fullName>
    </submittedName>
</protein>
<evidence type="ECO:0000313" key="2">
    <source>
        <dbReference type="Proteomes" id="UP000011718"/>
    </source>
</evidence>
<dbReference type="BioCyc" id="MMAZ1236903:G139K-1594-MONOMER"/>
<dbReference type="EMBL" id="CP004144">
    <property type="protein sequence ID" value="AGF97025.1"/>
    <property type="molecule type" value="Genomic_DNA"/>
</dbReference>
<evidence type="ECO:0000313" key="1">
    <source>
        <dbReference type="EMBL" id="AGF97025.1"/>
    </source>
</evidence>
<dbReference type="KEGG" id="mmaz:MmTuc01_1670"/>